<dbReference type="PROSITE" id="PS51318">
    <property type="entry name" value="TAT"/>
    <property type="match status" value="1"/>
</dbReference>
<dbReference type="RefSeq" id="WP_183396517.1">
    <property type="nucleotide sequence ID" value="NZ_JACIDR010000007.1"/>
</dbReference>
<dbReference type="PROSITE" id="PS51257">
    <property type="entry name" value="PROKAR_LIPOPROTEIN"/>
    <property type="match status" value="1"/>
</dbReference>
<reference evidence="11 12" key="1">
    <citation type="submission" date="2020-08" db="EMBL/GenBank/DDBJ databases">
        <title>Genomic Encyclopedia of Type Strains, Phase IV (KMG-IV): sequencing the most valuable type-strain genomes for metagenomic binning, comparative biology and taxonomic classification.</title>
        <authorList>
            <person name="Goeker M."/>
        </authorList>
    </citation>
    <scope>NUCLEOTIDE SEQUENCE [LARGE SCALE GENOMIC DNA]</scope>
    <source>
        <strain evidence="11 12">DSM 25481</strain>
    </source>
</reference>
<dbReference type="UniPathway" id="UPA00219"/>
<dbReference type="GO" id="GO:0005576">
    <property type="term" value="C:extracellular region"/>
    <property type="evidence" value="ECO:0007669"/>
    <property type="project" value="TreeGrafter"/>
</dbReference>
<evidence type="ECO:0000256" key="7">
    <source>
        <dbReference type="ARBA" id="ARBA00022984"/>
    </source>
</evidence>
<comment type="caution">
    <text evidence="11">The sequence shown here is derived from an EMBL/GenBank/DDBJ whole genome shotgun (WGS) entry which is preliminary data.</text>
</comment>
<accession>A0A7W6D0T1</accession>
<evidence type="ECO:0000313" key="12">
    <source>
        <dbReference type="Proteomes" id="UP000528964"/>
    </source>
</evidence>
<evidence type="ECO:0000256" key="9">
    <source>
        <dbReference type="PROSITE-ProRule" id="PRU01373"/>
    </source>
</evidence>
<dbReference type="InterPro" id="IPR050979">
    <property type="entry name" value="LD-transpeptidase"/>
</dbReference>
<feature type="active site" description="Proton donor/acceptor" evidence="9">
    <location>
        <position position="187"/>
    </location>
</feature>
<evidence type="ECO:0000256" key="2">
    <source>
        <dbReference type="ARBA" id="ARBA00005992"/>
    </source>
</evidence>
<keyword evidence="3" id="KW-0328">Glycosyltransferase</keyword>
<proteinExistence type="inferred from homology"/>
<dbReference type="GO" id="GO:0008360">
    <property type="term" value="P:regulation of cell shape"/>
    <property type="evidence" value="ECO:0007669"/>
    <property type="project" value="UniProtKB-UniRule"/>
</dbReference>
<dbReference type="GO" id="GO:0016757">
    <property type="term" value="F:glycosyltransferase activity"/>
    <property type="evidence" value="ECO:0007669"/>
    <property type="project" value="UniProtKB-KW"/>
</dbReference>
<comment type="pathway">
    <text evidence="1 9">Cell wall biogenesis; peptidoglycan biosynthesis.</text>
</comment>
<dbReference type="GO" id="GO:0071555">
    <property type="term" value="P:cell wall organization"/>
    <property type="evidence" value="ECO:0007669"/>
    <property type="project" value="UniProtKB-UniRule"/>
</dbReference>
<evidence type="ECO:0000256" key="6">
    <source>
        <dbReference type="ARBA" id="ARBA00022960"/>
    </source>
</evidence>
<dbReference type="InterPro" id="IPR038063">
    <property type="entry name" value="Transpep_catalytic_dom"/>
</dbReference>
<keyword evidence="6 9" id="KW-0133">Cell shape</keyword>
<dbReference type="CDD" id="cd16913">
    <property type="entry name" value="YkuD_like"/>
    <property type="match status" value="1"/>
</dbReference>
<evidence type="ECO:0000256" key="8">
    <source>
        <dbReference type="ARBA" id="ARBA00023316"/>
    </source>
</evidence>
<keyword evidence="11" id="KW-0449">Lipoprotein</keyword>
<dbReference type="GO" id="GO:0071972">
    <property type="term" value="F:peptidoglycan L,D-transpeptidase activity"/>
    <property type="evidence" value="ECO:0007669"/>
    <property type="project" value="TreeGrafter"/>
</dbReference>
<evidence type="ECO:0000256" key="3">
    <source>
        <dbReference type="ARBA" id="ARBA00022676"/>
    </source>
</evidence>
<evidence type="ECO:0000256" key="1">
    <source>
        <dbReference type="ARBA" id="ARBA00004752"/>
    </source>
</evidence>
<dbReference type="PANTHER" id="PTHR30582:SF24">
    <property type="entry name" value="L,D-TRANSPEPTIDASE ERFK_SRFK-RELATED"/>
    <property type="match status" value="1"/>
</dbReference>
<dbReference type="AlphaFoldDB" id="A0A7W6D0T1"/>
<dbReference type="PROSITE" id="PS52029">
    <property type="entry name" value="LD_TPASE"/>
    <property type="match status" value="1"/>
</dbReference>
<keyword evidence="8 9" id="KW-0961">Cell wall biogenesis/degradation</keyword>
<evidence type="ECO:0000256" key="4">
    <source>
        <dbReference type="ARBA" id="ARBA00022679"/>
    </source>
</evidence>
<dbReference type="EMBL" id="JACIDR010000007">
    <property type="protein sequence ID" value="MBB3974663.1"/>
    <property type="molecule type" value="Genomic_DNA"/>
</dbReference>
<keyword evidence="5" id="KW-0378">Hydrolase</keyword>
<evidence type="ECO:0000313" key="11">
    <source>
        <dbReference type="EMBL" id="MBB3974663.1"/>
    </source>
</evidence>
<dbReference type="InterPro" id="IPR006311">
    <property type="entry name" value="TAT_signal"/>
</dbReference>
<dbReference type="Pfam" id="PF03734">
    <property type="entry name" value="YkuD"/>
    <property type="match status" value="1"/>
</dbReference>
<evidence type="ECO:0000259" key="10">
    <source>
        <dbReference type="PROSITE" id="PS52029"/>
    </source>
</evidence>
<keyword evidence="4" id="KW-0808">Transferase</keyword>
<dbReference type="GO" id="GO:0018104">
    <property type="term" value="P:peptidoglycan-protein cross-linking"/>
    <property type="evidence" value="ECO:0007669"/>
    <property type="project" value="TreeGrafter"/>
</dbReference>
<feature type="domain" description="L,D-TPase catalytic" evidence="10">
    <location>
        <begin position="90"/>
        <end position="227"/>
    </location>
</feature>
<dbReference type="FunFam" id="2.40.440.10:FF:000002">
    <property type="entry name" value="L,D-transpeptidase ErfK/SrfK"/>
    <property type="match status" value="1"/>
</dbReference>
<name>A0A7W6D0T1_9HYPH</name>
<comment type="similarity">
    <text evidence="2">Belongs to the YkuD family.</text>
</comment>
<gene>
    <name evidence="11" type="ORF">GGR24_003350</name>
</gene>
<keyword evidence="12" id="KW-1185">Reference proteome</keyword>
<protein>
    <submittedName>
        <fullName evidence="11">Lipoprotein-anchoring transpeptidase ErfK/SrfK</fullName>
    </submittedName>
</protein>
<dbReference type="Gene3D" id="2.40.440.10">
    <property type="entry name" value="L,D-transpeptidase catalytic domain-like"/>
    <property type="match status" value="1"/>
</dbReference>
<dbReference type="PANTHER" id="PTHR30582">
    <property type="entry name" value="L,D-TRANSPEPTIDASE"/>
    <property type="match status" value="1"/>
</dbReference>
<dbReference type="SUPFAM" id="SSF141523">
    <property type="entry name" value="L,D-transpeptidase catalytic domain-like"/>
    <property type="match status" value="1"/>
</dbReference>
<dbReference type="InterPro" id="IPR005490">
    <property type="entry name" value="LD_TPept_cat_dom"/>
</dbReference>
<dbReference type="Proteomes" id="UP000528964">
    <property type="component" value="Unassembled WGS sequence"/>
</dbReference>
<evidence type="ECO:0000256" key="5">
    <source>
        <dbReference type="ARBA" id="ARBA00022801"/>
    </source>
</evidence>
<keyword evidence="7 9" id="KW-0573">Peptidoglycan synthesis</keyword>
<organism evidence="11 12">
    <name type="scientific">Hansschlegelia beijingensis</name>
    <dbReference type="NCBI Taxonomy" id="1133344"/>
    <lineage>
        <taxon>Bacteria</taxon>
        <taxon>Pseudomonadati</taxon>
        <taxon>Pseudomonadota</taxon>
        <taxon>Alphaproteobacteria</taxon>
        <taxon>Hyphomicrobiales</taxon>
        <taxon>Methylopilaceae</taxon>
        <taxon>Hansschlegelia</taxon>
    </lineage>
</organism>
<feature type="active site" description="Nucleophile" evidence="9">
    <location>
        <position position="203"/>
    </location>
</feature>
<sequence length="228" mass="24999">MTDRDRFAPAPAGLTRRAFVASAPLALAACAAGPNMDMGDLFAGDSGFDYSEIYGAKPNEKFPLPAMNWRTLDPSVLRRRVTDPTGEAPGTIVVRPAEKHLYFVQDGGKAIRYGIGVGREGFEWSGRATVQRKAQWPRWTPTPAMIRRNPTLYGRWAGGMDGGLQNPLGARALYLYQGGRDSSYRIHGTNEPRSIGHAMSSGCIRMFNHDIIDLYDRAGVGTRVLIRG</sequence>